<accession>A0ABT0LJI3</accession>
<dbReference type="EMBL" id="JAKIKS010000170">
    <property type="protein sequence ID" value="MCL1127525.1"/>
    <property type="molecule type" value="Genomic_DNA"/>
</dbReference>
<dbReference type="Gene3D" id="3.40.630.30">
    <property type="match status" value="1"/>
</dbReference>
<sequence length="145" mass="16562">MNIDIRTYQPADLHDLLYAWESASQLAHPFMPPSFFEQERYNIPHVYLPNTDTWVVCVEGKVEGFIALMDNEVGGFFVDPTFHGQGLGQALMNKACTLHDSLVVDVFKDNKMGCRFYQQYGFTLIEEKTWDETGDAMLRLGWAAS</sequence>
<proteinExistence type="predicted"/>
<evidence type="ECO:0000256" key="1">
    <source>
        <dbReference type="ARBA" id="ARBA00022679"/>
    </source>
</evidence>
<dbReference type="PANTHER" id="PTHR43800:SF1">
    <property type="entry name" value="PEPTIDYL-LYSINE N-ACETYLTRANSFERASE YJAB"/>
    <property type="match status" value="1"/>
</dbReference>
<dbReference type="RefSeq" id="WP_248942966.1">
    <property type="nucleotide sequence ID" value="NZ_JAKIKS010000170.1"/>
</dbReference>
<dbReference type="PROSITE" id="PS51186">
    <property type="entry name" value="GNAT"/>
    <property type="match status" value="1"/>
</dbReference>
<dbReference type="CDD" id="cd04301">
    <property type="entry name" value="NAT_SF"/>
    <property type="match status" value="1"/>
</dbReference>
<keyword evidence="1 4" id="KW-0808">Transferase</keyword>
<organism evidence="4 5">
    <name type="scientific">Shewanella surugensis</name>
    <dbReference type="NCBI Taxonomy" id="212020"/>
    <lineage>
        <taxon>Bacteria</taxon>
        <taxon>Pseudomonadati</taxon>
        <taxon>Pseudomonadota</taxon>
        <taxon>Gammaproteobacteria</taxon>
        <taxon>Alteromonadales</taxon>
        <taxon>Shewanellaceae</taxon>
        <taxon>Shewanella</taxon>
    </lineage>
</organism>
<dbReference type="Pfam" id="PF13508">
    <property type="entry name" value="Acetyltransf_7"/>
    <property type="match status" value="1"/>
</dbReference>
<evidence type="ECO:0000313" key="5">
    <source>
        <dbReference type="Proteomes" id="UP001203423"/>
    </source>
</evidence>
<comment type="caution">
    <text evidence="4">The sequence shown here is derived from an EMBL/GenBank/DDBJ whole genome shotgun (WGS) entry which is preliminary data.</text>
</comment>
<dbReference type="InterPro" id="IPR016181">
    <property type="entry name" value="Acyl_CoA_acyltransferase"/>
</dbReference>
<evidence type="ECO:0000259" key="3">
    <source>
        <dbReference type="PROSITE" id="PS51186"/>
    </source>
</evidence>
<protein>
    <submittedName>
        <fullName evidence="4">GNAT family N-acetyltransferase</fullName>
        <ecNumber evidence="4">2.3.1.-</ecNumber>
    </submittedName>
</protein>
<dbReference type="GO" id="GO:0016746">
    <property type="term" value="F:acyltransferase activity"/>
    <property type="evidence" value="ECO:0007669"/>
    <property type="project" value="UniProtKB-KW"/>
</dbReference>
<keyword evidence="5" id="KW-1185">Reference proteome</keyword>
<evidence type="ECO:0000313" key="4">
    <source>
        <dbReference type="EMBL" id="MCL1127525.1"/>
    </source>
</evidence>
<gene>
    <name evidence="4" type="ORF">L2764_24390</name>
</gene>
<feature type="domain" description="N-acetyltransferase" evidence="3">
    <location>
        <begin position="3"/>
        <end position="145"/>
    </location>
</feature>
<dbReference type="SUPFAM" id="SSF55729">
    <property type="entry name" value="Acyl-CoA N-acyltransferases (Nat)"/>
    <property type="match status" value="1"/>
</dbReference>
<name>A0ABT0LJI3_9GAMM</name>
<evidence type="ECO:0000256" key="2">
    <source>
        <dbReference type="ARBA" id="ARBA00023315"/>
    </source>
</evidence>
<reference evidence="4 5" key="1">
    <citation type="submission" date="2022-01" db="EMBL/GenBank/DDBJ databases">
        <title>Whole genome-based taxonomy of the Shewanellaceae.</title>
        <authorList>
            <person name="Martin-Rodriguez A.J."/>
        </authorList>
    </citation>
    <scope>NUCLEOTIDE SEQUENCE [LARGE SCALE GENOMIC DNA]</scope>
    <source>
        <strain evidence="4 5">DSM 17177</strain>
    </source>
</reference>
<dbReference type="EC" id="2.3.1.-" evidence="4"/>
<dbReference type="InterPro" id="IPR000182">
    <property type="entry name" value="GNAT_dom"/>
</dbReference>
<keyword evidence="2 4" id="KW-0012">Acyltransferase</keyword>
<dbReference type="Proteomes" id="UP001203423">
    <property type="component" value="Unassembled WGS sequence"/>
</dbReference>
<dbReference type="PANTHER" id="PTHR43800">
    <property type="entry name" value="PEPTIDYL-LYSINE N-ACETYLTRANSFERASE YJAB"/>
    <property type="match status" value="1"/>
</dbReference>